<comment type="pathway">
    <text evidence="8">Carotenoid biosynthesis; staphyloxanthin biosynthesis; staphyloxanthin from farnesyl diphosphate: step 4/5.</text>
</comment>
<comment type="subcellular location">
    <subcellularLocation>
        <location evidence="1">Cell membrane</location>
    </subcellularLocation>
</comment>
<evidence type="ECO:0000259" key="11">
    <source>
        <dbReference type="Pfam" id="PF00535"/>
    </source>
</evidence>
<keyword evidence="3" id="KW-0328">Glycosyltransferase</keyword>
<dbReference type="EMBL" id="MJAT01000040">
    <property type="protein sequence ID" value="OEH84161.1"/>
    <property type="molecule type" value="Genomic_DNA"/>
</dbReference>
<dbReference type="PANTHER" id="PTHR43646">
    <property type="entry name" value="GLYCOSYLTRANSFERASE"/>
    <property type="match status" value="1"/>
</dbReference>
<dbReference type="Gene3D" id="3.90.550.10">
    <property type="entry name" value="Spore Coat Polysaccharide Biosynthesis Protein SpsA, Chain A"/>
    <property type="match status" value="1"/>
</dbReference>
<evidence type="ECO:0000256" key="3">
    <source>
        <dbReference type="ARBA" id="ARBA00022676"/>
    </source>
</evidence>
<dbReference type="OrthoDB" id="2902148at2"/>
<comment type="similarity">
    <text evidence="9">Belongs to the glycosyltransferase 2 family. CrtQ subfamily.</text>
</comment>
<organism evidence="12 13">
    <name type="scientific">Desulfuribacillus stibiiarsenatis</name>
    <dbReference type="NCBI Taxonomy" id="1390249"/>
    <lineage>
        <taxon>Bacteria</taxon>
        <taxon>Bacillati</taxon>
        <taxon>Bacillota</taxon>
        <taxon>Desulfuribacillia</taxon>
        <taxon>Desulfuribacillales</taxon>
        <taxon>Desulfuribacillaceae</taxon>
        <taxon>Desulfuribacillus</taxon>
    </lineage>
</organism>
<dbReference type="InterPro" id="IPR026461">
    <property type="entry name" value="Trfase_2_rSAM/seldom_assoc"/>
</dbReference>
<reference evidence="12 13" key="1">
    <citation type="submission" date="2016-09" db="EMBL/GenBank/DDBJ databases">
        <title>Desulfuribacillus arsenicus sp. nov., an obligately anaerobic, dissimilatory arsenic- and antimonate-reducing bacterium isolated from anoxic sediments.</title>
        <authorList>
            <person name="Abin C.A."/>
            <person name="Hollibaugh J.T."/>
        </authorList>
    </citation>
    <scope>NUCLEOTIDE SEQUENCE [LARGE SCALE GENOMIC DNA]</scope>
    <source>
        <strain evidence="12 13">MLFW-2</strain>
    </source>
</reference>
<evidence type="ECO:0000256" key="1">
    <source>
        <dbReference type="ARBA" id="ARBA00004236"/>
    </source>
</evidence>
<keyword evidence="13" id="KW-1185">Reference proteome</keyword>
<dbReference type="GO" id="GO:0016117">
    <property type="term" value="P:carotenoid biosynthetic process"/>
    <property type="evidence" value="ECO:0007669"/>
    <property type="project" value="UniProtKB-KW"/>
</dbReference>
<proteinExistence type="inferred from homology"/>
<gene>
    <name evidence="12" type="ORF">BHU72_12195</name>
</gene>
<evidence type="ECO:0000256" key="2">
    <source>
        <dbReference type="ARBA" id="ARBA00022475"/>
    </source>
</evidence>
<dbReference type="GO" id="GO:0005886">
    <property type="term" value="C:plasma membrane"/>
    <property type="evidence" value="ECO:0007669"/>
    <property type="project" value="UniProtKB-SubCell"/>
</dbReference>
<dbReference type="PANTHER" id="PTHR43646:SF2">
    <property type="entry name" value="GLYCOSYLTRANSFERASE 2-LIKE DOMAIN-CONTAINING PROTEIN"/>
    <property type="match status" value="1"/>
</dbReference>
<comment type="caution">
    <text evidence="12">The sequence shown here is derived from an EMBL/GenBank/DDBJ whole genome shotgun (WGS) entry which is preliminary data.</text>
</comment>
<protein>
    <recommendedName>
        <fullName evidence="10">4,4'-diaponeurosporenoate glycosyltransferase</fullName>
    </recommendedName>
</protein>
<dbReference type="AlphaFoldDB" id="A0A1E5L293"/>
<evidence type="ECO:0000256" key="5">
    <source>
        <dbReference type="ARBA" id="ARBA00022746"/>
    </source>
</evidence>
<evidence type="ECO:0000256" key="8">
    <source>
        <dbReference type="ARBA" id="ARBA00037904"/>
    </source>
</evidence>
<dbReference type="InterPro" id="IPR029044">
    <property type="entry name" value="Nucleotide-diphossugar_trans"/>
</dbReference>
<feature type="domain" description="Glycosyltransferase 2-like" evidence="11">
    <location>
        <begin position="12"/>
        <end position="108"/>
    </location>
</feature>
<keyword evidence="6" id="KW-0472">Membrane</keyword>
<comment type="function">
    <text evidence="7">Catalyzes the glycosylation of 4,4'-diaponeurosporenoate, i.e. the esterification of glucose at the C1'' position with the carboxyl group of 4,4'-diaponeurosporenic acid, to form glycosyl-4,4'-diaponeurosporenoate. This is a step in the biosynthesis of staphyloxanthin, an orange pigment present in most staphylococci strains.</text>
</comment>
<keyword evidence="5" id="KW-0125">Carotenoid biosynthesis</keyword>
<evidence type="ECO:0000256" key="10">
    <source>
        <dbReference type="ARBA" id="ARBA00040345"/>
    </source>
</evidence>
<evidence type="ECO:0000256" key="6">
    <source>
        <dbReference type="ARBA" id="ARBA00023136"/>
    </source>
</evidence>
<dbReference type="GO" id="GO:0016757">
    <property type="term" value="F:glycosyltransferase activity"/>
    <property type="evidence" value="ECO:0007669"/>
    <property type="project" value="UniProtKB-KW"/>
</dbReference>
<dbReference type="STRING" id="1390249.BHU72_12195"/>
<keyword evidence="4" id="KW-0808">Transferase</keyword>
<dbReference type="NCBIfam" id="TIGR04283">
    <property type="entry name" value="glyco_like_mftF"/>
    <property type="match status" value="1"/>
</dbReference>
<dbReference type="CDD" id="cd02522">
    <property type="entry name" value="GT_2_like_a"/>
    <property type="match status" value="1"/>
</dbReference>
<evidence type="ECO:0000256" key="9">
    <source>
        <dbReference type="ARBA" id="ARBA00038120"/>
    </source>
</evidence>
<accession>A0A1E5L293</accession>
<evidence type="ECO:0000256" key="4">
    <source>
        <dbReference type="ARBA" id="ARBA00022679"/>
    </source>
</evidence>
<sequence length="229" mass="25345">MVQPVANNKQLSVIIPTLNEQKSLPALLSFLTSDPSIEVIVADGGSSDKTVDIAIEMGCIVTISEPGRALQMNQGASKATSEVLLFLHADSQLPSNFKQSIITVIQSGFIGGAHKITFFPESIGLKMIAWGSNIRGTYLQSYYGDQGIFVRNDVFHQLGKFPLLVLMEDVAFSKILRRHGKTVLLDKPIVSSSRRFLKYGVMRTILTMQWIKFLYFLGVSPTTLKKLYS</sequence>
<evidence type="ECO:0000256" key="7">
    <source>
        <dbReference type="ARBA" id="ARBA00037281"/>
    </source>
</evidence>
<evidence type="ECO:0000313" key="13">
    <source>
        <dbReference type="Proteomes" id="UP000095255"/>
    </source>
</evidence>
<evidence type="ECO:0000313" key="12">
    <source>
        <dbReference type="EMBL" id="OEH84161.1"/>
    </source>
</evidence>
<dbReference type="InterPro" id="IPR001173">
    <property type="entry name" value="Glyco_trans_2-like"/>
</dbReference>
<dbReference type="Proteomes" id="UP000095255">
    <property type="component" value="Unassembled WGS sequence"/>
</dbReference>
<dbReference type="Pfam" id="PF00535">
    <property type="entry name" value="Glycos_transf_2"/>
    <property type="match status" value="1"/>
</dbReference>
<name>A0A1E5L293_9FIRM</name>
<dbReference type="SUPFAM" id="SSF53448">
    <property type="entry name" value="Nucleotide-diphospho-sugar transferases"/>
    <property type="match status" value="1"/>
</dbReference>
<keyword evidence="2" id="KW-1003">Cell membrane</keyword>